<evidence type="ECO:0000259" key="5">
    <source>
        <dbReference type="SMART" id="SM00363"/>
    </source>
</evidence>
<sequence>MTERLQKILAQWGIASRRQAEQMIVDGRVHVNGHVAQLGQKADPTLDHIAVDGTLIRPNQRPQPVYLLLHKPLGIVSTCDDPQGRPTVLDLLSPDLRNHSGIHPVGRLDVDSTGALLLTNDGDVTFWLTHPRHSIAKTYHVWVKGQPTTAVLDQWRHGIWLEGRRTRPAKVRILTLQSPTQTLLEIELREGRNRQIRKIADQLGHPVLRLCRVAIGPIRLDGLPYGQYRPLTSTEIEFLHPVEQTKPSISTSVIGERAISRATGL</sequence>
<dbReference type="Gene3D" id="3.30.70.1560">
    <property type="entry name" value="Alpha-L RNA-binding motif"/>
    <property type="match status" value="1"/>
</dbReference>
<evidence type="ECO:0000256" key="2">
    <source>
        <dbReference type="ARBA" id="ARBA00023235"/>
    </source>
</evidence>
<reference evidence="6" key="1">
    <citation type="submission" date="2022-12" db="EMBL/GenBank/DDBJ databases">
        <title>Polyphasic identification of a Novel Hot-Spring Cyanobacterium Ocullathermofonsia sinensis gen nov. sp. nov. and Genomic Insights on its Adaptations to the Thermal Habitat.</title>
        <authorList>
            <person name="Daroch M."/>
            <person name="Tang J."/>
            <person name="Jiang Y."/>
        </authorList>
    </citation>
    <scope>NUCLEOTIDE SEQUENCE</scope>
    <source>
        <strain evidence="6">PKUAC-SCTA174</strain>
    </source>
</reference>
<name>A0A9E8ZIH2_9CYAN</name>
<evidence type="ECO:0000256" key="1">
    <source>
        <dbReference type="ARBA" id="ARBA00008348"/>
    </source>
</evidence>
<dbReference type="SMART" id="SM00363">
    <property type="entry name" value="S4"/>
    <property type="match status" value="1"/>
</dbReference>
<dbReference type="FunFam" id="3.10.290.10:FF:000003">
    <property type="entry name" value="Pseudouridine synthase"/>
    <property type="match status" value="1"/>
</dbReference>
<comment type="similarity">
    <text evidence="1 4">Belongs to the pseudouridine synthase RsuA family.</text>
</comment>
<gene>
    <name evidence="6" type="ORF">OXH18_07845</name>
</gene>
<dbReference type="SUPFAM" id="SSF55174">
    <property type="entry name" value="Alpha-L RNA-binding motif"/>
    <property type="match status" value="1"/>
</dbReference>
<dbReference type="InterPro" id="IPR020094">
    <property type="entry name" value="TruA/RsuA/RluB/E/F_N"/>
</dbReference>
<evidence type="ECO:0000313" key="6">
    <source>
        <dbReference type="EMBL" id="WAL61883.1"/>
    </source>
</evidence>
<dbReference type="InterPro" id="IPR036986">
    <property type="entry name" value="S4_RNA-bd_sf"/>
</dbReference>
<proteinExistence type="inferred from homology"/>
<dbReference type="EMBL" id="CP113797">
    <property type="protein sequence ID" value="WAL61883.1"/>
    <property type="molecule type" value="Genomic_DNA"/>
</dbReference>
<dbReference type="InterPro" id="IPR020103">
    <property type="entry name" value="PsdUridine_synth_cat_dom_sf"/>
</dbReference>
<keyword evidence="2 4" id="KW-0413">Isomerase</keyword>
<dbReference type="KEGG" id="tsin:OXH18_07845"/>
<feature type="domain" description="RNA-binding S4" evidence="5">
    <location>
        <begin position="3"/>
        <end position="60"/>
    </location>
</feature>
<dbReference type="CDD" id="cd00165">
    <property type="entry name" value="S4"/>
    <property type="match status" value="1"/>
</dbReference>
<dbReference type="Pfam" id="PF00849">
    <property type="entry name" value="PseudoU_synth_2"/>
    <property type="match status" value="1"/>
</dbReference>
<dbReference type="InterPro" id="IPR006145">
    <property type="entry name" value="PsdUridine_synth_RsuA/RluA"/>
</dbReference>
<dbReference type="Proteomes" id="UP001163152">
    <property type="component" value="Chromosome"/>
</dbReference>
<dbReference type="PROSITE" id="PS01149">
    <property type="entry name" value="PSI_RSU"/>
    <property type="match status" value="1"/>
</dbReference>
<dbReference type="RefSeq" id="WP_268611946.1">
    <property type="nucleotide sequence ID" value="NZ_CP113797.1"/>
</dbReference>
<dbReference type="SUPFAM" id="SSF55120">
    <property type="entry name" value="Pseudouridine synthase"/>
    <property type="match status" value="1"/>
</dbReference>
<dbReference type="PANTHER" id="PTHR47683:SF2">
    <property type="entry name" value="RNA-BINDING S4 DOMAIN-CONTAINING PROTEIN"/>
    <property type="match status" value="1"/>
</dbReference>
<dbReference type="InterPro" id="IPR000748">
    <property type="entry name" value="PsdUridine_synth_RsuA/RluB/E/F"/>
</dbReference>
<dbReference type="AlphaFoldDB" id="A0A9E8ZIH2"/>
<dbReference type="InterPro" id="IPR018496">
    <property type="entry name" value="PsdUridine_synth_RsuA/RluB_CS"/>
</dbReference>
<dbReference type="GO" id="GO:0120159">
    <property type="term" value="F:rRNA pseudouridine synthase activity"/>
    <property type="evidence" value="ECO:0007669"/>
    <property type="project" value="UniProtKB-ARBA"/>
</dbReference>
<dbReference type="PROSITE" id="PS50889">
    <property type="entry name" value="S4"/>
    <property type="match status" value="1"/>
</dbReference>
<dbReference type="EC" id="5.4.99.-" evidence="4"/>
<dbReference type="Gene3D" id="3.30.70.580">
    <property type="entry name" value="Pseudouridine synthase I, catalytic domain, N-terminal subdomain"/>
    <property type="match status" value="1"/>
</dbReference>
<organism evidence="6 7">
    <name type="scientific">Thermocoleostomius sinensis A174</name>
    <dbReference type="NCBI Taxonomy" id="2016057"/>
    <lineage>
        <taxon>Bacteria</taxon>
        <taxon>Bacillati</taxon>
        <taxon>Cyanobacteriota</taxon>
        <taxon>Cyanophyceae</taxon>
        <taxon>Oculatellales</taxon>
        <taxon>Oculatellaceae</taxon>
        <taxon>Thermocoleostomius</taxon>
    </lineage>
</organism>
<accession>A0A9E8ZIH2</accession>
<evidence type="ECO:0000256" key="3">
    <source>
        <dbReference type="PROSITE-ProRule" id="PRU00182"/>
    </source>
</evidence>
<dbReference type="Pfam" id="PF01479">
    <property type="entry name" value="S4"/>
    <property type="match status" value="1"/>
</dbReference>
<dbReference type="GO" id="GO:0003723">
    <property type="term" value="F:RNA binding"/>
    <property type="evidence" value="ECO:0007669"/>
    <property type="project" value="UniProtKB-KW"/>
</dbReference>
<dbReference type="InterPro" id="IPR002942">
    <property type="entry name" value="S4_RNA-bd"/>
</dbReference>
<dbReference type="NCBIfam" id="TIGR00093">
    <property type="entry name" value="pseudouridine synthase"/>
    <property type="match status" value="1"/>
</dbReference>
<dbReference type="InterPro" id="IPR050343">
    <property type="entry name" value="RsuA_PseudoU_synthase"/>
</dbReference>
<dbReference type="CDD" id="cd02870">
    <property type="entry name" value="PseudoU_synth_RsuA_like"/>
    <property type="match status" value="1"/>
</dbReference>
<dbReference type="GO" id="GO:0000455">
    <property type="term" value="P:enzyme-directed rRNA pseudouridine synthesis"/>
    <property type="evidence" value="ECO:0007669"/>
    <property type="project" value="UniProtKB-ARBA"/>
</dbReference>
<evidence type="ECO:0000313" key="7">
    <source>
        <dbReference type="Proteomes" id="UP001163152"/>
    </source>
</evidence>
<protein>
    <recommendedName>
        <fullName evidence="4">Pseudouridine synthase</fullName>
        <ecNumber evidence="4">5.4.99.-</ecNumber>
    </recommendedName>
</protein>
<dbReference type="InterPro" id="IPR042092">
    <property type="entry name" value="PsdUridine_s_RsuA/RluB/E/F_cat"/>
</dbReference>
<dbReference type="Gene3D" id="3.10.290.10">
    <property type="entry name" value="RNA-binding S4 domain"/>
    <property type="match status" value="1"/>
</dbReference>
<evidence type="ECO:0000256" key="4">
    <source>
        <dbReference type="RuleBase" id="RU003887"/>
    </source>
</evidence>
<keyword evidence="3" id="KW-0694">RNA-binding</keyword>
<keyword evidence="7" id="KW-1185">Reference proteome</keyword>
<dbReference type="PANTHER" id="PTHR47683">
    <property type="entry name" value="PSEUDOURIDINE SYNTHASE FAMILY PROTEIN-RELATED"/>
    <property type="match status" value="1"/>
</dbReference>